<dbReference type="AlphaFoldDB" id="A0AAD9JRU8"/>
<reference evidence="3" key="1">
    <citation type="journal article" date="2023" name="Mol. Biol. Evol.">
        <title>Third-Generation Sequencing Reveals the Adaptive Role of the Epigenome in Three Deep-Sea Polychaetes.</title>
        <authorList>
            <person name="Perez M."/>
            <person name="Aroh O."/>
            <person name="Sun Y."/>
            <person name="Lan Y."/>
            <person name="Juniper S.K."/>
            <person name="Young C.R."/>
            <person name="Angers B."/>
            <person name="Qian P.Y."/>
        </authorList>
    </citation>
    <scope>NUCLEOTIDE SEQUENCE</scope>
    <source>
        <strain evidence="3">P08H-3</strain>
    </source>
</reference>
<proteinExistence type="predicted"/>
<name>A0AAD9JRU8_9ANNE</name>
<feature type="signal peptide" evidence="2">
    <location>
        <begin position="1"/>
        <end position="41"/>
    </location>
</feature>
<comment type="caution">
    <text evidence="3">The sequence shown here is derived from an EMBL/GenBank/DDBJ whole genome shotgun (WGS) entry which is preliminary data.</text>
</comment>
<feature type="compositionally biased region" description="Polar residues" evidence="1">
    <location>
        <begin position="114"/>
        <end position="123"/>
    </location>
</feature>
<dbReference type="InterPro" id="IPR045860">
    <property type="entry name" value="Snake_toxin-like_sf"/>
</dbReference>
<evidence type="ECO:0000256" key="1">
    <source>
        <dbReference type="SAM" id="MobiDB-lite"/>
    </source>
</evidence>
<organism evidence="3 4">
    <name type="scientific">Paralvinella palmiformis</name>
    <dbReference type="NCBI Taxonomy" id="53620"/>
    <lineage>
        <taxon>Eukaryota</taxon>
        <taxon>Metazoa</taxon>
        <taxon>Spiralia</taxon>
        <taxon>Lophotrochozoa</taxon>
        <taxon>Annelida</taxon>
        <taxon>Polychaeta</taxon>
        <taxon>Sedentaria</taxon>
        <taxon>Canalipalpata</taxon>
        <taxon>Terebellida</taxon>
        <taxon>Terebelliformia</taxon>
        <taxon>Alvinellidae</taxon>
        <taxon>Paralvinella</taxon>
    </lineage>
</organism>
<evidence type="ECO:0000313" key="4">
    <source>
        <dbReference type="Proteomes" id="UP001208570"/>
    </source>
</evidence>
<sequence>MSFQVTDLLKRINSIQNKMGSGCNILRLVLNLFILVSVIQAESTTADVKLTTAGTMTSPTTDMVTVTTQSAGSKGTTATVTTASAVSSSSATTTTTTTTTTSGGGLSEGTSDTVSETNVTEGTTLKPMKPSRCVECVGCTETNNTCLSPAGICFMTFSTVTNLTDRGCSVNDTSCEISYPGGMSANGVCNYCCSGELCNDVQLTLSQCLNVMGSGAAEPRLSAYTMVGTMILGGLTLFSWRL</sequence>
<gene>
    <name evidence="3" type="ORF">LSH36_179g03024</name>
</gene>
<dbReference type="CDD" id="cd00117">
    <property type="entry name" value="TFP"/>
    <property type="match status" value="1"/>
</dbReference>
<dbReference type="Proteomes" id="UP001208570">
    <property type="component" value="Unassembled WGS sequence"/>
</dbReference>
<feature type="compositionally biased region" description="Low complexity" evidence="1">
    <location>
        <begin position="82"/>
        <end position="101"/>
    </location>
</feature>
<evidence type="ECO:0000256" key="2">
    <source>
        <dbReference type="SAM" id="SignalP"/>
    </source>
</evidence>
<dbReference type="EMBL" id="JAODUP010000179">
    <property type="protein sequence ID" value="KAK2157994.1"/>
    <property type="molecule type" value="Genomic_DNA"/>
</dbReference>
<feature type="region of interest" description="Disordered" evidence="1">
    <location>
        <begin position="82"/>
        <end position="124"/>
    </location>
</feature>
<accession>A0AAD9JRU8</accession>
<keyword evidence="2" id="KW-0732">Signal</keyword>
<dbReference type="SUPFAM" id="SSF57302">
    <property type="entry name" value="Snake toxin-like"/>
    <property type="match status" value="1"/>
</dbReference>
<evidence type="ECO:0000313" key="3">
    <source>
        <dbReference type="EMBL" id="KAK2157994.1"/>
    </source>
</evidence>
<feature type="chain" id="PRO_5042176076" evidence="2">
    <location>
        <begin position="42"/>
        <end position="242"/>
    </location>
</feature>
<protein>
    <submittedName>
        <fullName evidence="3">Uncharacterized protein</fullName>
    </submittedName>
</protein>
<keyword evidence="4" id="KW-1185">Reference proteome</keyword>